<reference evidence="3 4" key="1">
    <citation type="submission" date="2020-08" db="EMBL/GenBank/DDBJ databases">
        <title>Genomic Encyclopedia of Type Strains, Phase IV (KMG-IV): sequencing the most valuable type-strain genomes for metagenomic binning, comparative biology and taxonomic classification.</title>
        <authorList>
            <person name="Goeker M."/>
        </authorList>
    </citation>
    <scope>NUCLEOTIDE SEQUENCE [LARGE SCALE GENOMIC DNA]</scope>
    <source>
        <strain evidence="3 4">DSM 26287</strain>
    </source>
</reference>
<dbReference type="RefSeq" id="WP_221435222.1">
    <property type="nucleotide sequence ID" value="NZ_AP027362.1"/>
</dbReference>
<feature type="domain" description="YqhI" evidence="2">
    <location>
        <begin position="1"/>
        <end position="34"/>
    </location>
</feature>
<gene>
    <name evidence="3" type="ORF">HNQ55_002684</name>
</gene>
<dbReference type="Pfam" id="PF23678">
    <property type="entry name" value="YqhI"/>
    <property type="match status" value="1"/>
</dbReference>
<dbReference type="Proteomes" id="UP000537141">
    <property type="component" value="Unassembled WGS sequence"/>
</dbReference>
<evidence type="ECO:0000313" key="4">
    <source>
        <dbReference type="Proteomes" id="UP000537141"/>
    </source>
</evidence>
<name>A0A7X0NIR8_9GAMM</name>
<evidence type="ECO:0000259" key="2">
    <source>
        <dbReference type="Pfam" id="PF23678"/>
    </source>
</evidence>
<protein>
    <recommendedName>
        <fullName evidence="2">YqhI domain-containing protein</fullName>
    </recommendedName>
</protein>
<dbReference type="AlphaFoldDB" id="A0A7X0NIR8"/>
<sequence length="58" mass="6351">MSKTKVNEIPQEAFNWYDEYAHGGMDRRAFMAKLGTLVAVGYSLTVLTSALLPNLSSG</sequence>
<keyword evidence="1" id="KW-0812">Transmembrane</keyword>
<accession>A0A7X0NIR8</accession>
<evidence type="ECO:0000313" key="3">
    <source>
        <dbReference type="EMBL" id="MBB6544160.1"/>
    </source>
</evidence>
<proteinExistence type="predicted"/>
<comment type="caution">
    <text evidence="3">The sequence shown here is derived from an EMBL/GenBank/DDBJ whole genome shotgun (WGS) entry which is preliminary data.</text>
</comment>
<dbReference type="InterPro" id="IPR057802">
    <property type="entry name" value="YqhI_dom"/>
</dbReference>
<dbReference type="EMBL" id="JACHHU010000024">
    <property type="protein sequence ID" value="MBB6544160.1"/>
    <property type="molecule type" value="Genomic_DNA"/>
</dbReference>
<keyword evidence="1" id="KW-0472">Membrane</keyword>
<organism evidence="3 4">
    <name type="scientific">Thalassotalea piscium</name>
    <dbReference type="NCBI Taxonomy" id="1230533"/>
    <lineage>
        <taxon>Bacteria</taxon>
        <taxon>Pseudomonadati</taxon>
        <taxon>Pseudomonadota</taxon>
        <taxon>Gammaproteobacteria</taxon>
        <taxon>Alteromonadales</taxon>
        <taxon>Colwelliaceae</taxon>
        <taxon>Thalassotalea</taxon>
    </lineage>
</organism>
<keyword evidence="4" id="KW-1185">Reference proteome</keyword>
<feature type="transmembrane region" description="Helical" evidence="1">
    <location>
        <begin position="34"/>
        <end position="52"/>
    </location>
</feature>
<evidence type="ECO:0000256" key="1">
    <source>
        <dbReference type="SAM" id="Phobius"/>
    </source>
</evidence>
<keyword evidence="1" id="KW-1133">Transmembrane helix</keyword>